<evidence type="ECO:0000256" key="10">
    <source>
        <dbReference type="ARBA" id="ARBA00024702"/>
    </source>
</evidence>
<dbReference type="InterPro" id="IPR006085">
    <property type="entry name" value="XPG_DNA_repair_N"/>
</dbReference>
<dbReference type="CDD" id="cd09867">
    <property type="entry name" value="PIN_FEN1"/>
    <property type="match status" value="1"/>
</dbReference>
<comment type="function">
    <text evidence="10">Structure-specific nuclease with 5'-flap endonuclease and 5'-3' exonuclease activities involved in DNA replication and repair. During DNA replication, cleaves the 5'-overhanging flap structure that is generated by displacement synthesis when DNA polymerase encounters the 5'-end of a downstream Okazaki fragment. Binds the unpaired 3'-DNA end and kinks the DNA to facilitate 5' cleavage specificity. Cleaves one nucleotide into the double-stranded DNA from the junction in flap DNA, leaving a nick for ligation. Also involved in the base excision repair (BER) pathway. Acts as a genome stabilization factor that prevents flaps from equilibrating into structures that lead to duplications and deletions. Also possesses 5'-3' exonuclease activity on nicked or gapped double-stranded DNA.</text>
</comment>
<feature type="binding site" evidence="12">
    <location>
        <position position="152"/>
    </location>
    <ligand>
        <name>Mg(2+)</name>
        <dbReference type="ChEBI" id="CHEBI:18420"/>
        <label>1</label>
    </ligand>
</feature>
<dbReference type="HAMAP" id="MF_00614">
    <property type="entry name" value="Fen"/>
    <property type="match status" value="1"/>
</dbReference>
<feature type="binding site" evidence="12">
    <location>
        <position position="154"/>
    </location>
    <ligand>
        <name>Mg(2+)</name>
        <dbReference type="ChEBI" id="CHEBI:18420"/>
        <label>1</label>
    </ligand>
</feature>
<dbReference type="InterPro" id="IPR036279">
    <property type="entry name" value="5-3_exonuclease_C_sf"/>
</dbReference>
<dbReference type="PANTHER" id="PTHR11081:SF9">
    <property type="entry name" value="FLAP ENDONUCLEASE 1"/>
    <property type="match status" value="1"/>
</dbReference>
<dbReference type="SUPFAM" id="SSF88723">
    <property type="entry name" value="PIN domain-like"/>
    <property type="match status" value="1"/>
</dbReference>
<comment type="function">
    <text evidence="12">Structure-specific nuclease with 5'-flap endonuclease and 5'-3' exonuclease activities involved in DNA replication and repair. During DNA replication, cleaves the 5'-overhanging flap structure that is generated by displacement synthesis when DNA polymerase encounters the 5'-end of a downstream Okazaki fragment. Binds the unpaired 3'-DNA end and kinks the DNA to facilitate 5' cleavage specificity. Cleaves one nucleotide into the double-stranded DNA from the junction in flap DNA, leaving a nick for ligation. Also involved in the base excision repair (BER) pathway. Acts as a genome stabilization factor that prevents flaps from equilibrating into structurs that lead to duplications and deletions. Also possesses 5'-3' exonuclease activity on nicked or gapped double-stranded DNA.</text>
</comment>
<evidence type="ECO:0000313" key="15">
    <source>
        <dbReference type="EMBL" id="SMD31574.1"/>
    </source>
</evidence>
<keyword evidence="1 12" id="KW-0235">DNA replication</keyword>
<dbReference type="PROSITE" id="PS00841">
    <property type="entry name" value="XPG_1"/>
    <property type="match status" value="1"/>
</dbReference>
<dbReference type="Gene3D" id="3.40.50.1010">
    <property type="entry name" value="5'-nuclease"/>
    <property type="match status" value="1"/>
</dbReference>
<dbReference type="GeneID" id="2844245"/>
<keyword evidence="2 12" id="KW-0540">Nuclease</keyword>
<evidence type="ECO:0000256" key="5">
    <source>
        <dbReference type="ARBA" id="ARBA00022763"/>
    </source>
</evidence>
<dbReference type="AlphaFoldDB" id="A0A8G2L8K8"/>
<dbReference type="SMART" id="SM00279">
    <property type="entry name" value="HhH2"/>
    <property type="match status" value="1"/>
</dbReference>
<dbReference type="Gene3D" id="1.10.150.20">
    <property type="entry name" value="5' to 3' exonuclease, C-terminal subdomain"/>
    <property type="match status" value="1"/>
</dbReference>
<dbReference type="RefSeq" id="WP_011177029.1">
    <property type="nucleotide sequence ID" value="NC_005877.1"/>
</dbReference>
<dbReference type="InterPro" id="IPR029060">
    <property type="entry name" value="PIN-like_dom_sf"/>
</dbReference>
<feature type="binding site" evidence="12">
    <location>
        <position position="236"/>
    </location>
    <ligand>
        <name>Mg(2+)</name>
        <dbReference type="ChEBI" id="CHEBI:18420"/>
        <label>2</label>
    </ligand>
</feature>
<accession>A0A8G2L8K8</accession>
<dbReference type="NCBIfam" id="TIGR03674">
    <property type="entry name" value="fen_arch"/>
    <property type="match status" value="1"/>
</dbReference>
<keyword evidence="6 12" id="KW-0378">Hydrolase</keyword>
<dbReference type="CDD" id="cd09903">
    <property type="entry name" value="H3TH_FEN1-Arc"/>
    <property type="match status" value="1"/>
</dbReference>
<organism evidence="15 16">
    <name type="scientific">Picrophilus torridus (strain ATCC 700027 / DSM 9790 / JCM 10055 / NBRC 100828 / KAW 2/3)</name>
    <dbReference type="NCBI Taxonomy" id="1122961"/>
    <lineage>
        <taxon>Archaea</taxon>
        <taxon>Methanobacteriati</taxon>
        <taxon>Thermoplasmatota</taxon>
        <taxon>Thermoplasmata</taxon>
        <taxon>Thermoplasmatales</taxon>
        <taxon>Picrophilaceae</taxon>
        <taxon>Picrophilus</taxon>
    </lineage>
</organism>
<keyword evidence="16" id="KW-1185">Reference proteome</keyword>
<dbReference type="SUPFAM" id="SSF47807">
    <property type="entry name" value="5' to 3' exonuclease, C-terminal subdomain"/>
    <property type="match status" value="1"/>
</dbReference>
<dbReference type="PANTHER" id="PTHR11081">
    <property type="entry name" value="FLAP ENDONUCLEASE FAMILY MEMBER"/>
    <property type="match status" value="1"/>
</dbReference>
<evidence type="ECO:0000256" key="2">
    <source>
        <dbReference type="ARBA" id="ARBA00022722"/>
    </source>
</evidence>
<sequence>MGVNLSSILIKHETSLKDNSGSIVSVDAYNIIYQFLSSIRGDDGEPLKDSNGNITSHLSGIFYRTSNLLENNIKPVYVFDGKPFHLKSETLRERSLIKEKNIMKLEEAIASNDDAKIRSLSSRINYITDDIVNESKTLLNLMGLPYVQAPSEGEAQASYMTLKGDVNAVVSQDYDCLLFGAKRILRNFTVYGRRRIAGTSRTINVNPEIIDLNENLSNLGISREQLIYIGILTGTDFNPGVKGIGAKTALSLIKKYNDIYSVIKIKNIGIDNLDEIIEFFMNPPHNDYEIKFNEPDFDGIIDFLCGKHNFSESRVNETLEKISRNYKKDHQSSLDRFF</sequence>
<comment type="caution">
    <text evidence="15">The sequence shown here is derived from an EMBL/GenBank/DDBJ whole genome shotgun (WGS) entry which is preliminary data.</text>
</comment>
<dbReference type="SMART" id="SM00484">
    <property type="entry name" value="XPGI"/>
    <property type="match status" value="1"/>
</dbReference>
<dbReference type="EMBL" id="FWYE01000005">
    <property type="protein sequence ID" value="SMD31574.1"/>
    <property type="molecule type" value="Genomic_DNA"/>
</dbReference>
<keyword evidence="8 12" id="KW-0460">Magnesium</keyword>
<dbReference type="InterPro" id="IPR006086">
    <property type="entry name" value="XPG-I_dom"/>
</dbReference>
<comment type="subunit">
    <text evidence="11 12">Interacts with PCNA. PCNA stimulates the nuclease activity without altering cleavage specificity.</text>
</comment>
<feature type="binding site" evidence="12">
    <location>
        <position position="80"/>
    </location>
    <ligand>
        <name>Mg(2+)</name>
        <dbReference type="ChEBI" id="CHEBI:18420"/>
        <label>1</label>
    </ligand>
</feature>
<dbReference type="InterPro" id="IPR008918">
    <property type="entry name" value="HhH2"/>
</dbReference>
<keyword evidence="9 12" id="KW-0234">DNA repair</keyword>
<dbReference type="InterPro" id="IPR006084">
    <property type="entry name" value="XPG/Rad2"/>
</dbReference>
<evidence type="ECO:0000256" key="6">
    <source>
        <dbReference type="ARBA" id="ARBA00022801"/>
    </source>
</evidence>
<keyword evidence="4 12" id="KW-0255">Endonuclease</keyword>
<feature type="region of interest" description="Interaction with PCNA" evidence="12">
    <location>
        <begin position="330"/>
        <end position="338"/>
    </location>
</feature>
<evidence type="ECO:0000313" key="16">
    <source>
        <dbReference type="Proteomes" id="UP000192315"/>
    </source>
</evidence>
<feature type="domain" description="XPG N-terminal" evidence="14">
    <location>
        <begin position="1"/>
        <end position="101"/>
    </location>
</feature>
<reference evidence="15 16" key="1">
    <citation type="submission" date="2017-04" db="EMBL/GenBank/DDBJ databases">
        <authorList>
            <person name="Varghese N."/>
            <person name="Submissions S."/>
        </authorList>
    </citation>
    <scope>NUCLEOTIDE SEQUENCE [LARGE SCALE GENOMIC DNA]</scope>
    <source>
        <strain evidence="15 16">DSM 9789</strain>
    </source>
</reference>
<dbReference type="SMART" id="SM00485">
    <property type="entry name" value="XPGN"/>
    <property type="match status" value="1"/>
</dbReference>
<dbReference type="GO" id="GO:0000287">
    <property type="term" value="F:magnesium ion binding"/>
    <property type="evidence" value="ECO:0007669"/>
    <property type="project" value="UniProtKB-UniRule"/>
</dbReference>
<dbReference type="Pfam" id="PF00867">
    <property type="entry name" value="XPG_I"/>
    <property type="match status" value="1"/>
</dbReference>
<keyword evidence="7 12" id="KW-0269">Exonuclease</keyword>
<dbReference type="PRINTS" id="PR00853">
    <property type="entry name" value="XPGRADSUPER"/>
</dbReference>
<dbReference type="InterPro" id="IPR019974">
    <property type="entry name" value="XPG_CS"/>
</dbReference>
<feature type="domain" description="XPG-I" evidence="13">
    <location>
        <begin position="140"/>
        <end position="221"/>
    </location>
</feature>
<feature type="region of interest" description="N-domain" evidence="12">
    <location>
        <begin position="1"/>
        <end position="98"/>
    </location>
</feature>
<comment type="similarity">
    <text evidence="12">Belongs to the XPG/RAD2 endonuclease family. FEN1 subfamily.</text>
</comment>
<dbReference type="GO" id="GO:0017108">
    <property type="term" value="F:5'-flap endonuclease activity"/>
    <property type="evidence" value="ECO:0007669"/>
    <property type="project" value="UniProtKB-UniRule"/>
</dbReference>
<gene>
    <name evidence="12" type="primary">fen</name>
    <name evidence="15" type="ORF">SAMN02745355_1526</name>
</gene>
<evidence type="ECO:0000259" key="14">
    <source>
        <dbReference type="SMART" id="SM00485"/>
    </source>
</evidence>
<evidence type="ECO:0000256" key="1">
    <source>
        <dbReference type="ARBA" id="ARBA00022705"/>
    </source>
</evidence>
<comment type="caution">
    <text evidence="12">Lacks conserved residue(s) required for the propagation of feature annotation.</text>
</comment>
<dbReference type="Pfam" id="PF00752">
    <property type="entry name" value="XPG_N"/>
    <property type="match status" value="1"/>
</dbReference>
<feature type="binding site" evidence="12">
    <location>
        <position position="173"/>
    </location>
    <ligand>
        <name>Mg(2+)</name>
        <dbReference type="ChEBI" id="CHEBI:18420"/>
        <label>2</label>
    </ligand>
</feature>
<dbReference type="GO" id="GO:0006281">
    <property type="term" value="P:DNA repair"/>
    <property type="evidence" value="ECO:0007669"/>
    <property type="project" value="UniProtKB-UniRule"/>
</dbReference>
<evidence type="ECO:0000259" key="13">
    <source>
        <dbReference type="SMART" id="SM00484"/>
    </source>
</evidence>
<evidence type="ECO:0000256" key="7">
    <source>
        <dbReference type="ARBA" id="ARBA00022839"/>
    </source>
</evidence>
<dbReference type="GO" id="GO:0043137">
    <property type="term" value="P:DNA replication, removal of RNA primer"/>
    <property type="evidence" value="ECO:0007669"/>
    <property type="project" value="UniProtKB-UniRule"/>
</dbReference>
<evidence type="ECO:0000256" key="3">
    <source>
        <dbReference type="ARBA" id="ARBA00022723"/>
    </source>
</evidence>
<dbReference type="Proteomes" id="UP000192315">
    <property type="component" value="Unassembled WGS sequence"/>
</dbReference>
<evidence type="ECO:0000256" key="11">
    <source>
        <dbReference type="ARBA" id="ARBA00065981"/>
    </source>
</evidence>
<dbReference type="GO" id="GO:0003677">
    <property type="term" value="F:DNA binding"/>
    <property type="evidence" value="ECO:0007669"/>
    <property type="project" value="UniProtKB-UniRule"/>
</dbReference>
<evidence type="ECO:0000256" key="8">
    <source>
        <dbReference type="ARBA" id="ARBA00022842"/>
    </source>
</evidence>
<dbReference type="GO" id="GO:0008409">
    <property type="term" value="F:5'-3' exonuclease activity"/>
    <property type="evidence" value="ECO:0007669"/>
    <property type="project" value="UniProtKB-UniRule"/>
</dbReference>
<dbReference type="SMR" id="A0A8G2L8K8"/>
<evidence type="ECO:0000256" key="12">
    <source>
        <dbReference type="HAMAP-Rule" id="MF_00614"/>
    </source>
</evidence>
<comment type="cofactor">
    <cofactor evidence="12">
        <name>Mg(2+)</name>
        <dbReference type="ChEBI" id="CHEBI:18420"/>
    </cofactor>
    <text evidence="12">Binds 2 magnesium ions per subunit. They probably participate in the reaction catalyzed by the enzyme. May bind an additional third magnesium ion after substrate binding.</text>
</comment>
<protein>
    <recommendedName>
        <fullName evidence="12">Flap endonuclease 1</fullName>
        <shortName evidence="12">FEN-1</shortName>
        <ecNumber evidence="12">3.1.-.-</ecNumber>
    </recommendedName>
    <alternativeName>
        <fullName evidence="12">Flap structure-specific endonuclease 1</fullName>
    </alternativeName>
</protein>
<dbReference type="EC" id="3.1.-.-" evidence="12"/>
<proteinExistence type="inferred from homology"/>
<keyword evidence="5 12" id="KW-0227">DNA damage</keyword>
<evidence type="ECO:0000256" key="9">
    <source>
        <dbReference type="ARBA" id="ARBA00023204"/>
    </source>
</evidence>
<dbReference type="InterPro" id="IPR019973">
    <property type="entry name" value="Flap_endonuc_arc"/>
</dbReference>
<feature type="binding site" evidence="12">
    <location>
        <position position="27"/>
    </location>
    <ligand>
        <name>Mg(2+)</name>
        <dbReference type="ChEBI" id="CHEBI:18420"/>
        <label>1</label>
    </ligand>
</feature>
<keyword evidence="3 12" id="KW-0479">Metal-binding</keyword>
<dbReference type="InterPro" id="IPR023426">
    <property type="entry name" value="Flap_endonuc"/>
</dbReference>
<feature type="binding site" evidence="12">
    <location>
        <position position="175"/>
    </location>
    <ligand>
        <name>Mg(2+)</name>
        <dbReference type="ChEBI" id="CHEBI:18420"/>
        <label>2</label>
    </ligand>
</feature>
<dbReference type="FunFam" id="3.40.50.1010:FF:000016">
    <property type="entry name" value="Flap endonuclease 1"/>
    <property type="match status" value="1"/>
</dbReference>
<name>A0A8G2L8K8_PICTO</name>
<evidence type="ECO:0000256" key="4">
    <source>
        <dbReference type="ARBA" id="ARBA00022759"/>
    </source>
</evidence>
<dbReference type="OrthoDB" id="9593at2157"/>